<sequence length="446" mass="47488">MGERESSGPTLAIAPIQIDPETDINDLSNVNNDAASEETEFLRWMAVPVFTHGLDRTDWYLGFSQSIGTVQSFLQLNQLSDYSAQDIGWITGLDTALSLLCGFQVGPLMDRYGPRLLAPVAVGLTVAKFFLLSECKNYWQIFLCLGVLGGIASAVASTVAISAVGKLFIRRRGLAMGAAMAGASLGGITFPLVLRRAFPALGWSWSNRVMGFVILGLMTIGMVLLLPFPKLILPSAVSSKKKSAALNFDAFRSGPFVFITLGFFLYEFSITGVGVLLPTFAVKAGFPSAMGYTLVSILNGCSCLGRLLPGLAGDYVGHFDVMLFMTCLSLIFTGALFVPFGGQSAGILYAFAGLWGFCTGSFLSILPVCVGKTCDPKDYGRYYGTMTFFVSFSALTAIPAGGSLLEKVGSVGASGLYLSTVALGGLSFYTARSLLIGKFLVFRSNI</sequence>
<keyword evidence="3" id="KW-0472">Membrane</keyword>
<dbReference type="Gene3D" id="1.20.1250.20">
    <property type="entry name" value="MFS general substrate transporter like domains"/>
    <property type="match status" value="1"/>
</dbReference>
<keyword evidence="6" id="KW-1185">Reference proteome</keyword>
<name>A0A9Q8SXE6_9PEZI</name>
<evidence type="ECO:0000256" key="1">
    <source>
        <dbReference type="ARBA" id="ARBA00004141"/>
    </source>
</evidence>
<feature type="transmembrane region" description="Helical" evidence="3">
    <location>
        <begin position="347"/>
        <end position="370"/>
    </location>
</feature>
<feature type="transmembrane region" description="Helical" evidence="3">
    <location>
        <begin position="209"/>
        <end position="233"/>
    </location>
</feature>
<feature type="transmembrane region" description="Helical" evidence="3">
    <location>
        <begin position="138"/>
        <end position="161"/>
    </location>
</feature>
<dbReference type="GO" id="GO:0022857">
    <property type="term" value="F:transmembrane transporter activity"/>
    <property type="evidence" value="ECO:0007669"/>
    <property type="project" value="InterPro"/>
</dbReference>
<dbReference type="PANTHER" id="PTHR11360">
    <property type="entry name" value="MONOCARBOXYLATE TRANSPORTER"/>
    <property type="match status" value="1"/>
</dbReference>
<dbReference type="AlphaFoldDB" id="A0A9Q8SXE6"/>
<evidence type="ECO:0000313" key="5">
    <source>
        <dbReference type="EMBL" id="UQC84978.1"/>
    </source>
</evidence>
<dbReference type="InterPro" id="IPR036259">
    <property type="entry name" value="MFS_trans_sf"/>
</dbReference>
<dbReference type="InterPro" id="IPR020846">
    <property type="entry name" value="MFS_dom"/>
</dbReference>
<dbReference type="RefSeq" id="XP_049146595.1">
    <property type="nucleotide sequence ID" value="XM_049289450.1"/>
</dbReference>
<dbReference type="SUPFAM" id="SSF103473">
    <property type="entry name" value="MFS general substrate transporter"/>
    <property type="match status" value="1"/>
</dbReference>
<proteinExistence type="inferred from homology"/>
<dbReference type="GeneID" id="73344460"/>
<feature type="transmembrane region" description="Helical" evidence="3">
    <location>
        <begin position="254"/>
        <end position="277"/>
    </location>
</feature>
<keyword evidence="3" id="KW-0812">Transmembrane</keyword>
<protein>
    <submittedName>
        <fullName evidence="5">Major facilitator superfamily transporter</fullName>
    </submittedName>
</protein>
<accession>A0A9Q8SXE6</accession>
<evidence type="ECO:0000259" key="4">
    <source>
        <dbReference type="PROSITE" id="PS50850"/>
    </source>
</evidence>
<feature type="transmembrane region" description="Helical" evidence="3">
    <location>
        <begin position="382"/>
        <end position="404"/>
    </location>
</feature>
<dbReference type="InterPro" id="IPR050327">
    <property type="entry name" value="Proton-linked_MCT"/>
</dbReference>
<dbReference type="GO" id="GO:0016020">
    <property type="term" value="C:membrane"/>
    <property type="evidence" value="ECO:0007669"/>
    <property type="project" value="UniProtKB-SubCell"/>
</dbReference>
<dbReference type="Proteomes" id="UP000830671">
    <property type="component" value="Chromosome 5"/>
</dbReference>
<evidence type="ECO:0000313" key="6">
    <source>
        <dbReference type="Proteomes" id="UP000830671"/>
    </source>
</evidence>
<comment type="subcellular location">
    <subcellularLocation>
        <location evidence="1">Membrane</location>
        <topology evidence="1">Multi-pass membrane protein</topology>
    </subcellularLocation>
</comment>
<dbReference type="Pfam" id="PF07690">
    <property type="entry name" value="MFS_1"/>
    <property type="match status" value="1"/>
</dbReference>
<feature type="transmembrane region" description="Helical" evidence="3">
    <location>
        <begin position="321"/>
        <end position="341"/>
    </location>
</feature>
<feature type="transmembrane region" description="Helical" evidence="3">
    <location>
        <begin position="289"/>
        <end position="309"/>
    </location>
</feature>
<dbReference type="EMBL" id="CP019477">
    <property type="protein sequence ID" value="UQC84978.1"/>
    <property type="molecule type" value="Genomic_DNA"/>
</dbReference>
<evidence type="ECO:0000256" key="2">
    <source>
        <dbReference type="ARBA" id="ARBA00006727"/>
    </source>
</evidence>
<reference evidence="5" key="1">
    <citation type="journal article" date="2021" name="Mol. Plant Microbe Interact.">
        <title>Complete Genome Sequence of the Plant-Pathogenic Fungus Colletotrichum lupini.</title>
        <authorList>
            <person name="Baroncelli R."/>
            <person name="Pensec F."/>
            <person name="Da Lio D."/>
            <person name="Boufleur T."/>
            <person name="Vicente I."/>
            <person name="Sarrocco S."/>
            <person name="Picot A."/>
            <person name="Baraldi E."/>
            <person name="Sukno S."/>
            <person name="Thon M."/>
            <person name="Le Floch G."/>
        </authorList>
    </citation>
    <scope>NUCLEOTIDE SEQUENCE</scope>
    <source>
        <strain evidence="5">IMI 504893</strain>
    </source>
</reference>
<feature type="transmembrane region" description="Helical" evidence="3">
    <location>
        <begin position="416"/>
        <end position="441"/>
    </location>
</feature>
<dbReference type="PROSITE" id="PS50850">
    <property type="entry name" value="MFS"/>
    <property type="match status" value="1"/>
</dbReference>
<gene>
    <name evidence="5" type="ORF">CLUP02_10474</name>
</gene>
<organism evidence="5 6">
    <name type="scientific">Colletotrichum lupini</name>
    <dbReference type="NCBI Taxonomy" id="145971"/>
    <lineage>
        <taxon>Eukaryota</taxon>
        <taxon>Fungi</taxon>
        <taxon>Dikarya</taxon>
        <taxon>Ascomycota</taxon>
        <taxon>Pezizomycotina</taxon>
        <taxon>Sordariomycetes</taxon>
        <taxon>Hypocreomycetidae</taxon>
        <taxon>Glomerellales</taxon>
        <taxon>Glomerellaceae</taxon>
        <taxon>Colletotrichum</taxon>
        <taxon>Colletotrichum acutatum species complex</taxon>
    </lineage>
</organism>
<dbReference type="PANTHER" id="PTHR11360:SF230">
    <property type="entry name" value="MONOCARBOXYLATE TRANSPORTER, PUTATIVE (AFU_ORTHOLOGUE AFUA_2G12790)-RELATED"/>
    <property type="match status" value="1"/>
</dbReference>
<keyword evidence="3" id="KW-1133">Transmembrane helix</keyword>
<comment type="similarity">
    <text evidence="2">Belongs to the major facilitator superfamily. Monocarboxylate porter (TC 2.A.1.13) family.</text>
</comment>
<dbReference type="InterPro" id="IPR011701">
    <property type="entry name" value="MFS"/>
</dbReference>
<dbReference type="KEGG" id="clup:CLUP02_10474"/>
<evidence type="ECO:0000256" key="3">
    <source>
        <dbReference type="SAM" id="Phobius"/>
    </source>
</evidence>
<feature type="domain" description="Major facilitator superfamily (MFS) profile" evidence="4">
    <location>
        <begin position="41"/>
        <end position="446"/>
    </location>
</feature>
<feature type="transmembrane region" description="Helical" evidence="3">
    <location>
        <begin position="173"/>
        <end position="194"/>
    </location>
</feature>